<feature type="region of interest" description="Disordered" evidence="1">
    <location>
        <begin position="284"/>
        <end position="311"/>
    </location>
</feature>
<gene>
    <name evidence="2" type="ORF">PPROV_000881300</name>
</gene>
<reference evidence="2" key="1">
    <citation type="submission" date="2020-10" db="EMBL/GenBank/DDBJ databases">
        <title>Unveiling of a novel bifunctional photoreceptor, Dualchrome1, isolated from a cosmopolitan green alga.</title>
        <authorList>
            <person name="Suzuki S."/>
            <person name="Kawachi M."/>
        </authorList>
    </citation>
    <scope>NUCLEOTIDE SEQUENCE</scope>
    <source>
        <strain evidence="2">NIES 2893</strain>
    </source>
</reference>
<dbReference type="AlphaFoldDB" id="A0A830HWC6"/>
<sequence length="764" mass="83987">MDGLFARSALSVAPLLWRRISGGGGGGGGATTYATSIVIVRRGFATEPPPTPSPSFRMRRDPYEHMQKMHPPLYAPPPENRVKPPKQAWGNRRPKARKRFKIHQDARVAHEVLSNARSPSIVLHYATTLLKRVPHSRTGELPPYHDPEAVARSSEGAPPFPLGAMNPHLATLALQRVARTATTFPGEDHVQTKKQREQALRSTLNDERYWLLCNALIQGREYLDDMHINRILWSLQRLLPGYATVFGADDAPGAVTVLSAPPNHERHFKKEVMQDVDEGDIVEEKHESDHELGQSEKNGDEDGEDKESETDKKISALVSAPIMKHEASYTLLLNSLHELKDRLEDDSVSALALCGSVWALGGLGLGPTWLAGEEVRQYVGMAVNSTPWQRWVADLPSGSAAVNALVGLAKLGGPPPSPRSSQIVDSLPEQDEPDFKHDRLVGAVTAAVDVATANARDRQANGAALVAALARAVSTDIQEVNDQGLANVLWAYSMLWRKNGAGCGFTSNLMAGGLNAVEQREGAGENEASTNGSYDLDAASNEVSRRCADPTRVPNLSSLSRILFAWSRLYRSRGYEPPAEAFMEVCKAVERVLKARYERIRAVAADAKDDSILGSRQICSHQDLMSLLVALSHLPHGMDQGLYALAWSIAGIQFPDATLSYQHAEKIRQSPLPAPRVVKNMLERTGKRINGKRIPKRASEDDKRAMRIPENLRNVPRLSRKEVAQLEALLGQRETTRQLHPRLVRRLQQTTAAASAMEAKKSDK</sequence>
<proteinExistence type="predicted"/>
<accession>A0A830HWC6</accession>
<evidence type="ECO:0000313" key="2">
    <source>
        <dbReference type="EMBL" id="GHP10080.1"/>
    </source>
</evidence>
<keyword evidence="3" id="KW-1185">Reference proteome</keyword>
<evidence type="ECO:0000256" key="1">
    <source>
        <dbReference type="SAM" id="MobiDB-lite"/>
    </source>
</evidence>
<dbReference type="EMBL" id="BNJQ01000027">
    <property type="protein sequence ID" value="GHP10080.1"/>
    <property type="molecule type" value="Genomic_DNA"/>
</dbReference>
<dbReference type="Proteomes" id="UP000660262">
    <property type="component" value="Unassembled WGS sequence"/>
</dbReference>
<feature type="region of interest" description="Disordered" evidence="1">
    <location>
        <begin position="71"/>
        <end position="93"/>
    </location>
</feature>
<protein>
    <submittedName>
        <fullName evidence="2">Uncharacterized protein</fullName>
    </submittedName>
</protein>
<name>A0A830HWC6_9CHLO</name>
<evidence type="ECO:0000313" key="3">
    <source>
        <dbReference type="Proteomes" id="UP000660262"/>
    </source>
</evidence>
<feature type="compositionally biased region" description="Basic and acidic residues" evidence="1">
    <location>
        <begin position="284"/>
        <end position="300"/>
    </location>
</feature>
<comment type="caution">
    <text evidence="2">The sequence shown here is derived from an EMBL/GenBank/DDBJ whole genome shotgun (WGS) entry which is preliminary data.</text>
</comment>
<organism evidence="2 3">
    <name type="scientific">Pycnococcus provasolii</name>
    <dbReference type="NCBI Taxonomy" id="41880"/>
    <lineage>
        <taxon>Eukaryota</taxon>
        <taxon>Viridiplantae</taxon>
        <taxon>Chlorophyta</taxon>
        <taxon>Pseudoscourfieldiophyceae</taxon>
        <taxon>Pseudoscourfieldiales</taxon>
        <taxon>Pycnococcaceae</taxon>
        <taxon>Pycnococcus</taxon>
    </lineage>
</organism>